<dbReference type="EMBL" id="WKFB01000605">
    <property type="protein sequence ID" value="KAF6719512.1"/>
    <property type="molecule type" value="Genomic_DNA"/>
</dbReference>
<protein>
    <submittedName>
        <fullName evidence="2">Uncharacterized protein</fullName>
    </submittedName>
</protein>
<evidence type="ECO:0000256" key="1">
    <source>
        <dbReference type="SAM" id="MobiDB-lite"/>
    </source>
</evidence>
<evidence type="ECO:0000313" key="3">
    <source>
        <dbReference type="Proteomes" id="UP000646548"/>
    </source>
</evidence>
<sequence>MEMCPGEAPPCPGDISRSSAAFLREPTADHTQPAPGELDGNGACSSVLAPFPSWDKTRQGLLHCQISSPLPQHLLPSRLNVHVVVSLPLGSS</sequence>
<dbReference type="AlphaFoldDB" id="A0A834BT19"/>
<accession>A0A834BT19</accession>
<organism evidence="2 3">
    <name type="scientific">Oryzias melastigma</name>
    <name type="common">Marine medaka</name>
    <dbReference type="NCBI Taxonomy" id="30732"/>
    <lineage>
        <taxon>Eukaryota</taxon>
        <taxon>Metazoa</taxon>
        <taxon>Chordata</taxon>
        <taxon>Craniata</taxon>
        <taxon>Vertebrata</taxon>
        <taxon>Euteleostomi</taxon>
        <taxon>Actinopterygii</taxon>
        <taxon>Neopterygii</taxon>
        <taxon>Teleostei</taxon>
        <taxon>Neoteleostei</taxon>
        <taxon>Acanthomorphata</taxon>
        <taxon>Ovalentaria</taxon>
        <taxon>Atherinomorphae</taxon>
        <taxon>Beloniformes</taxon>
        <taxon>Adrianichthyidae</taxon>
        <taxon>Oryziinae</taxon>
        <taxon>Oryzias</taxon>
    </lineage>
</organism>
<gene>
    <name evidence="2" type="ORF">FQA47_024636</name>
</gene>
<feature type="region of interest" description="Disordered" evidence="1">
    <location>
        <begin position="1"/>
        <end position="42"/>
    </location>
</feature>
<comment type="caution">
    <text evidence="2">The sequence shown here is derived from an EMBL/GenBank/DDBJ whole genome shotgun (WGS) entry which is preliminary data.</text>
</comment>
<proteinExistence type="predicted"/>
<dbReference type="Proteomes" id="UP000646548">
    <property type="component" value="Unassembled WGS sequence"/>
</dbReference>
<name>A0A834BT19_ORYME</name>
<evidence type="ECO:0000313" key="2">
    <source>
        <dbReference type="EMBL" id="KAF6719512.1"/>
    </source>
</evidence>
<reference evidence="2" key="1">
    <citation type="journal article" name="BMC Genomics">
        <title>Long-read sequencing and de novo genome assembly of marine medaka (Oryzias melastigma).</title>
        <authorList>
            <person name="Liang P."/>
            <person name="Saqib H.S.A."/>
            <person name="Ni X."/>
            <person name="Shen Y."/>
        </authorList>
    </citation>
    <scope>NUCLEOTIDE SEQUENCE</scope>
    <source>
        <strain evidence="2">Bigg-433</strain>
    </source>
</reference>